<dbReference type="EC" id="2.7.1.67" evidence="2"/>
<feature type="region of interest" description="Disordered" evidence="5">
    <location>
        <begin position="212"/>
        <end position="324"/>
    </location>
</feature>
<gene>
    <name evidence="8" type="ORF">BD311DRAFT_708339</name>
</gene>
<dbReference type="GO" id="GO:0004430">
    <property type="term" value="F:1-phosphatidylinositol 4-kinase activity"/>
    <property type="evidence" value="ECO:0007669"/>
    <property type="project" value="UniProtKB-EC"/>
</dbReference>
<dbReference type="AlphaFoldDB" id="A0A4Q9N5I3"/>
<dbReference type="Gene3D" id="1.10.1070.11">
    <property type="entry name" value="Phosphatidylinositol 3-/4-kinase, catalytic domain"/>
    <property type="match status" value="1"/>
</dbReference>
<feature type="region of interest" description="Disordered" evidence="5">
    <location>
        <begin position="608"/>
        <end position="643"/>
    </location>
</feature>
<feature type="chain" id="PRO_5020926727" description="1-phosphatidylinositol 4-kinase" evidence="6">
    <location>
        <begin position="22"/>
        <end position="1094"/>
    </location>
</feature>
<keyword evidence="3" id="KW-0808">Transferase</keyword>
<evidence type="ECO:0000256" key="2">
    <source>
        <dbReference type="ARBA" id="ARBA00012169"/>
    </source>
</evidence>
<dbReference type="InterPro" id="IPR015433">
    <property type="entry name" value="PI3/4_kinase"/>
</dbReference>
<dbReference type="CDD" id="cd05168">
    <property type="entry name" value="PI4Kc_III_beta"/>
    <property type="match status" value="1"/>
</dbReference>
<name>A0A4Q9N5I3_9APHY</name>
<dbReference type="InterPro" id="IPR036940">
    <property type="entry name" value="PI3/4_kinase_cat_sf"/>
</dbReference>
<feature type="compositionally biased region" description="Basic and acidic residues" evidence="5">
    <location>
        <begin position="276"/>
        <end position="287"/>
    </location>
</feature>
<evidence type="ECO:0000256" key="4">
    <source>
        <dbReference type="ARBA" id="ARBA00022777"/>
    </source>
</evidence>
<dbReference type="InterPro" id="IPR057754">
    <property type="entry name" value="PI4-kinase_beta/PIK1_cat"/>
</dbReference>
<evidence type="ECO:0000259" key="7">
    <source>
        <dbReference type="PROSITE" id="PS50290"/>
    </source>
</evidence>
<feature type="signal peptide" evidence="6">
    <location>
        <begin position="1"/>
        <end position="21"/>
    </location>
</feature>
<feature type="region of interest" description="Disordered" evidence="5">
    <location>
        <begin position="702"/>
        <end position="724"/>
    </location>
</feature>
<accession>A0A4Q9N5I3</accession>
<dbReference type="GO" id="GO:0005737">
    <property type="term" value="C:cytoplasm"/>
    <property type="evidence" value="ECO:0007669"/>
    <property type="project" value="TreeGrafter"/>
</dbReference>
<evidence type="ECO:0000256" key="6">
    <source>
        <dbReference type="SAM" id="SignalP"/>
    </source>
</evidence>
<dbReference type="EMBL" id="ML143386">
    <property type="protein sequence ID" value="TBU35869.1"/>
    <property type="molecule type" value="Genomic_DNA"/>
</dbReference>
<organism evidence="8">
    <name type="scientific">Dichomitus squalens</name>
    <dbReference type="NCBI Taxonomy" id="114155"/>
    <lineage>
        <taxon>Eukaryota</taxon>
        <taxon>Fungi</taxon>
        <taxon>Dikarya</taxon>
        <taxon>Basidiomycota</taxon>
        <taxon>Agaricomycotina</taxon>
        <taxon>Agaricomycetes</taxon>
        <taxon>Polyporales</taxon>
        <taxon>Polyporaceae</taxon>
        <taxon>Dichomitus</taxon>
    </lineage>
</organism>
<feature type="compositionally biased region" description="Polar residues" evidence="5">
    <location>
        <begin position="704"/>
        <end position="715"/>
    </location>
</feature>
<dbReference type="GO" id="GO:0046854">
    <property type="term" value="P:phosphatidylinositol phosphate biosynthetic process"/>
    <property type="evidence" value="ECO:0007669"/>
    <property type="project" value="InterPro"/>
</dbReference>
<dbReference type="SUPFAM" id="SSF56112">
    <property type="entry name" value="Protein kinase-like (PK-like)"/>
    <property type="match status" value="1"/>
</dbReference>
<reference evidence="8" key="1">
    <citation type="submission" date="2019-01" db="EMBL/GenBank/DDBJ databases">
        <title>Draft genome sequences of three monokaryotic isolates of the white-rot basidiomycete fungus Dichomitus squalens.</title>
        <authorList>
            <consortium name="DOE Joint Genome Institute"/>
            <person name="Lopez S.C."/>
            <person name="Andreopoulos B."/>
            <person name="Pangilinan J."/>
            <person name="Lipzen A."/>
            <person name="Riley R."/>
            <person name="Ahrendt S."/>
            <person name="Ng V."/>
            <person name="Barry K."/>
            <person name="Daum C."/>
            <person name="Grigoriev I.V."/>
            <person name="Hilden K.S."/>
            <person name="Makela M.R."/>
            <person name="de Vries R.P."/>
        </authorList>
    </citation>
    <scope>NUCLEOTIDE SEQUENCE [LARGE SCALE GENOMIC DNA]</scope>
    <source>
        <strain evidence="8">OM18370.1</strain>
    </source>
</reference>
<dbReference type="PANTHER" id="PTHR10048:SF22">
    <property type="entry name" value="PHOSPHATIDYLINOSITOL 4-KINASE BETA"/>
    <property type="match status" value="1"/>
</dbReference>
<dbReference type="SMART" id="SM00146">
    <property type="entry name" value="PI3Kc"/>
    <property type="match status" value="1"/>
</dbReference>
<dbReference type="Gene3D" id="3.30.1010.10">
    <property type="entry name" value="Phosphatidylinositol 3-kinase Catalytic Subunit, Chain A, domain 4"/>
    <property type="match status" value="1"/>
</dbReference>
<evidence type="ECO:0000256" key="1">
    <source>
        <dbReference type="ARBA" id="ARBA00001686"/>
    </source>
</evidence>
<feature type="compositionally biased region" description="Low complexity" evidence="5">
    <location>
        <begin position="295"/>
        <end position="306"/>
    </location>
</feature>
<dbReference type="InterPro" id="IPR000403">
    <property type="entry name" value="PI3/4_kinase_cat_dom"/>
</dbReference>
<dbReference type="OrthoDB" id="10264149at2759"/>
<dbReference type="PROSITE" id="PS50290">
    <property type="entry name" value="PI3_4_KINASE_3"/>
    <property type="match status" value="1"/>
</dbReference>
<evidence type="ECO:0000256" key="5">
    <source>
        <dbReference type="SAM" id="MobiDB-lite"/>
    </source>
</evidence>
<dbReference type="Proteomes" id="UP000292957">
    <property type="component" value="Unassembled WGS sequence"/>
</dbReference>
<protein>
    <recommendedName>
        <fullName evidence="2">1-phosphatidylinositol 4-kinase</fullName>
        <ecNumber evidence="2">2.7.1.67</ecNumber>
    </recommendedName>
</protein>
<feature type="compositionally biased region" description="Polar residues" evidence="5">
    <location>
        <begin position="262"/>
        <end position="271"/>
    </location>
</feature>
<sequence length="1094" mass="120922">MSHALLLRLFLSPSFFSVHVALQYLRIYADNIGITYYLTRRLRELNTQELREVWGFVCHLLVTRPTQSKALESFVVEICHKSTHVAMLTLWYMQAYLRDLSTQHSSNASFLICQRILHECHEIIFGDLPSAPYSSLCAPTHIGPSRKKVRAHVSPALVGIGMVLAGVPGMPQLTEIMGPVALEQGRVDEQGQDIKSIERGDDDRAMVRSISAASAADSGVDIEDDDSMDSPAPNADHNPEEPVDIAPSSQTVSAVSKRLSRRQTVGAQTSPALPLHLREARKPRLSEDPFGQEDTLPTRAATAATPFQSTPSFPSRHPYRPNSQPTADLLLQRYDFASQMYLLRSHYCRSEVQFILALENICNKLLVVPKPARVSALRAELTSLNHMLPAEICMPMWCSSSDEPKPPSSIPEPHHRIVRIPPGESVVLNSAERAPYLLLVEILHSDLDFDPAKRSNKEILKKIVVKENESKGTSKDLVKFARNDSTLSKSKPTVIIPDHVNGSEVALGTDGDDAGENASIPRSASSSSVVSPLEPPEEEEMDLVEQLYGNKSSLKVNGIDISDSIVLPPAPKNKELDMATWSRASSNLNTPRHDKPDPFAAHILALGHNFSSPSSGHPPNGAITSEHPSTPARQLSQGPGQQRVLSLDEYSQRMRTAAVMLAQLNANLVPPAVPGLPTTPSDTSIISAPLRWLPGTSWLADAISNGNGQPSTPSGAQGDAAAAPTRMRLQASEAAAIRDRIMEEMLALEEERMARMRENGVNETSLRITPANGDMKTAEDEGIIRRELSKADPSAIVFSESWAAKKARVRQASPYGHLANWDCVSVIVKTGGDLRQEQLAVQLIQEFEKIWKEENCPCWVRYFRILITGNSSGLVETITDAVSIHSIKKAEYARRLAEGRLGHVSLLDHFKTTYGDPSSAKYVRAQRNFAKSLAGYSLVTYFLQIKDRHNGNILLDRDGHLIHIDFGFMLSNSPGNIGFEAAPFKLPLEYIEVLGGLDSPAYREFRKLFREGFDACRKHCDRIVTLVELMQKDSTLPCFAAFGEQTASQLRDRFQQGLTQSAVEEHIQRLIDTSLGSNWTRLYDSYQYYSQSIL</sequence>
<dbReference type="FunFam" id="1.10.1070.11:FF:000016">
    <property type="entry name" value="PIK1p Phosphatidylinositol 4-kinase"/>
    <property type="match status" value="1"/>
</dbReference>
<evidence type="ECO:0000313" key="8">
    <source>
        <dbReference type="EMBL" id="TBU35869.1"/>
    </source>
</evidence>
<feature type="region of interest" description="Disordered" evidence="5">
    <location>
        <begin position="503"/>
        <end position="540"/>
    </location>
</feature>
<keyword evidence="6" id="KW-0732">Signal</keyword>
<dbReference type="GO" id="GO:0048015">
    <property type="term" value="P:phosphatidylinositol-mediated signaling"/>
    <property type="evidence" value="ECO:0007669"/>
    <property type="project" value="TreeGrafter"/>
</dbReference>
<proteinExistence type="predicted"/>
<comment type="catalytic activity">
    <reaction evidence="1">
        <text>a 1,2-diacyl-sn-glycero-3-phospho-(1D-myo-inositol) + ATP = a 1,2-diacyl-sn-glycero-3-phospho-(1D-myo-inositol 4-phosphate) + ADP + H(+)</text>
        <dbReference type="Rhea" id="RHEA:19877"/>
        <dbReference type="ChEBI" id="CHEBI:15378"/>
        <dbReference type="ChEBI" id="CHEBI:30616"/>
        <dbReference type="ChEBI" id="CHEBI:57880"/>
        <dbReference type="ChEBI" id="CHEBI:58178"/>
        <dbReference type="ChEBI" id="CHEBI:456216"/>
        <dbReference type="EC" id="2.7.1.67"/>
    </reaction>
</comment>
<feature type="compositionally biased region" description="Polar residues" evidence="5">
    <location>
        <begin position="609"/>
        <end position="643"/>
    </location>
</feature>
<keyword evidence="4 8" id="KW-0418">Kinase</keyword>
<dbReference type="PANTHER" id="PTHR10048">
    <property type="entry name" value="PHOSPHATIDYLINOSITOL KINASE"/>
    <property type="match status" value="1"/>
</dbReference>
<dbReference type="GO" id="GO:0016020">
    <property type="term" value="C:membrane"/>
    <property type="evidence" value="ECO:0007669"/>
    <property type="project" value="TreeGrafter"/>
</dbReference>
<feature type="domain" description="PI3K/PI4K catalytic" evidence="7">
    <location>
        <begin position="791"/>
        <end position="1079"/>
    </location>
</feature>
<dbReference type="Pfam" id="PF00454">
    <property type="entry name" value="PI3_PI4_kinase"/>
    <property type="match status" value="1"/>
</dbReference>
<feature type="compositionally biased region" description="Low complexity" evidence="5">
    <location>
        <begin position="523"/>
        <end position="532"/>
    </location>
</feature>
<evidence type="ECO:0000256" key="3">
    <source>
        <dbReference type="ARBA" id="ARBA00022679"/>
    </source>
</evidence>
<dbReference type="InterPro" id="IPR011009">
    <property type="entry name" value="Kinase-like_dom_sf"/>
</dbReference>